<organism evidence="1 2">
    <name type="scientific">Elysia crispata</name>
    <name type="common">lettuce slug</name>
    <dbReference type="NCBI Taxonomy" id="231223"/>
    <lineage>
        <taxon>Eukaryota</taxon>
        <taxon>Metazoa</taxon>
        <taxon>Spiralia</taxon>
        <taxon>Lophotrochozoa</taxon>
        <taxon>Mollusca</taxon>
        <taxon>Gastropoda</taxon>
        <taxon>Heterobranchia</taxon>
        <taxon>Euthyneura</taxon>
        <taxon>Panpulmonata</taxon>
        <taxon>Sacoglossa</taxon>
        <taxon>Placobranchoidea</taxon>
        <taxon>Plakobranchidae</taxon>
        <taxon>Elysia</taxon>
    </lineage>
</organism>
<reference evidence="1" key="1">
    <citation type="journal article" date="2023" name="G3 (Bethesda)">
        <title>A reference genome for the long-term kleptoplast-retaining sea slug Elysia crispata morphotype clarki.</title>
        <authorList>
            <person name="Eastman K.E."/>
            <person name="Pendleton A.L."/>
            <person name="Shaikh M.A."/>
            <person name="Suttiyut T."/>
            <person name="Ogas R."/>
            <person name="Tomko P."/>
            <person name="Gavelis G."/>
            <person name="Widhalm J.R."/>
            <person name="Wisecaver J.H."/>
        </authorList>
    </citation>
    <scope>NUCLEOTIDE SEQUENCE</scope>
    <source>
        <strain evidence="1">ECLA1</strain>
    </source>
</reference>
<dbReference type="Proteomes" id="UP001283361">
    <property type="component" value="Unassembled WGS sequence"/>
</dbReference>
<dbReference type="AlphaFoldDB" id="A0AAE0YAG2"/>
<protein>
    <submittedName>
        <fullName evidence="1">Uncharacterized protein</fullName>
    </submittedName>
</protein>
<proteinExistence type="predicted"/>
<accession>A0AAE0YAG2</accession>
<keyword evidence="2" id="KW-1185">Reference proteome</keyword>
<gene>
    <name evidence="1" type="ORF">RRG08_034793</name>
</gene>
<evidence type="ECO:0000313" key="1">
    <source>
        <dbReference type="EMBL" id="KAK3738504.1"/>
    </source>
</evidence>
<evidence type="ECO:0000313" key="2">
    <source>
        <dbReference type="Proteomes" id="UP001283361"/>
    </source>
</evidence>
<name>A0AAE0YAG2_9GAST</name>
<comment type="caution">
    <text evidence="1">The sequence shown here is derived from an EMBL/GenBank/DDBJ whole genome shotgun (WGS) entry which is preliminary data.</text>
</comment>
<dbReference type="EMBL" id="JAWDGP010006596">
    <property type="protein sequence ID" value="KAK3738504.1"/>
    <property type="molecule type" value="Genomic_DNA"/>
</dbReference>
<sequence length="203" mass="23390">MSATKNEFGQSLRFSKRLRVSRKQGKPSSVSVTPFVTVFDSSPHGYNTRIRFHLRVHTFRLSYHRSCTQIVLDRLTLPFSERKEKNTSGLVVSTIGCMVASRRDKNRRLAALADSQLADSVNCLGQNNRMRYLKRPVQHHESGRDERTDPMPSEEMLTHKRLGVAETAEKKLQNLFACGRLAGRETYIDLQGKRRQEELQREE</sequence>